<dbReference type="EMBL" id="BQNB010015656">
    <property type="protein sequence ID" value="GJT42558.1"/>
    <property type="molecule type" value="Genomic_DNA"/>
</dbReference>
<feature type="compositionally biased region" description="Basic and acidic residues" evidence="1">
    <location>
        <begin position="104"/>
        <end position="116"/>
    </location>
</feature>
<dbReference type="Proteomes" id="UP001151760">
    <property type="component" value="Unassembled WGS sequence"/>
</dbReference>
<accession>A0ABQ5DVD5</accession>
<feature type="region of interest" description="Disordered" evidence="1">
    <location>
        <begin position="104"/>
        <end position="124"/>
    </location>
</feature>
<gene>
    <name evidence="2" type="ORF">Tco_0951273</name>
</gene>
<protein>
    <submittedName>
        <fullName evidence="2">Uncharacterized protein</fullName>
    </submittedName>
</protein>
<name>A0ABQ5DVD5_9ASTR</name>
<proteinExistence type="predicted"/>
<evidence type="ECO:0000256" key="1">
    <source>
        <dbReference type="SAM" id="MobiDB-lite"/>
    </source>
</evidence>
<sequence length="145" mass="16269">MSLGNLLPPWHQFLDQKIRGAHFSLRIVAGERFAIELTPSTFPQRHFAGDRFPQRHVAGERVGMLLGKASNVVIDQGTLVVAEISLDTTPYNCRQLPSGCLSERITEDESKSKEELEQQASPYEELEPDIRQAILLDAEARDIIT</sequence>
<comment type="caution">
    <text evidence="2">The sequence shown here is derived from an EMBL/GenBank/DDBJ whole genome shotgun (WGS) entry which is preliminary data.</text>
</comment>
<organism evidence="2 3">
    <name type="scientific">Tanacetum coccineum</name>
    <dbReference type="NCBI Taxonomy" id="301880"/>
    <lineage>
        <taxon>Eukaryota</taxon>
        <taxon>Viridiplantae</taxon>
        <taxon>Streptophyta</taxon>
        <taxon>Embryophyta</taxon>
        <taxon>Tracheophyta</taxon>
        <taxon>Spermatophyta</taxon>
        <taxon>Magnoliopsida</taxon>
        <taxon>eudicotyledons</taxon>
        <taxon>Gunneridae</taxon>
        <taxon>Pentapetalae</taxon>
        <taxon>asterids</taxon>
        <taxon>campanulids</taxon>
        <taxon>Asterales</taxon>
        <taxon>Asteraceae</taxon>
        <taxon>Asteroideae</taxon>
        <taxon>Anthemideae</taxon>
        <taxon>Anthemidinae</taxon>
        <taxon>Tanacetum</taxon>
    </lineage>
</organism>
<reference evidence="2" key="1">
    <citation type="journal article" date="2022" name="Int. J. Mol. Sci.">
        <title>Draft Genome of Tanacetum Coccineum: Genomic Comparison of Closely Related Tanacetum-Family Plants.</title>
        <authorList>
            <person name="Yamashiro T."/>
            <person name="Shiraishi A."/>
            <person name="Nakayama K."/>
            <person name="Satake H."/>
        </authorList>
    </citation>
    <scope>NUCLEOTIDE SEQUENCE</scope>
</reference>
<keyword evidence="3" id="KW-1185">Reference proteome</keyword>
<reference evidence="2" key="2">
    <citation type="submission" date="2022-01" db="EMBL/GenBank/DDBJ databases">
        <authorList>
            <person name="Yamashiro T."/>
            <person name="Shiraishi A."/>
            <person name="Satake H."/>
            <person name="Nakayama K."/>
        </authorList>
    </citation>
    <scope>NUCLEOTIDE SEQUENCE</scope>
</reference>
<evidence type="ECO:0000313" key="2">
    <source>
        <dbReference type="EMBL" id="GJT42558.1"/>
    </source>
</evidence>
<evidence type="ECO:0000313" key="3">
    <source>
        <dbReference type="Proteomes" id="UP001151760"/>
    </source>
</evidence>